<dbReference type="Gene3D" id="2.60.40.420">
    <property type="entry name" value="Cupredoxins - blue copper proteins"/>
    <property type="match status" value="1"/>
</dbReference>
<evidence type="ECO:0000256" key="16">
    <source>
        <dbReference type="SAM" id="Phobius"/>
    </source>
</evidence>
<comment type="cofactor">
    <cofactor evidence="1">
        <name>Cu cation</name>
        <dbReference type="ChEBI" id="CHEBI:23378"/>
    </cofactor>
</comment>
<comment type="catalytic activity">
    <reaction evidence="15">
        <text>4 Fe(II)-[cytochrome c] + O2 + 8 H(+)(in) = 4 Fe(III)-[cytochrome c] + 2 H2O + 4 H(+)(out)</text>
        <dbReference type="Rhea" id="RHEA:11436"/>
        <dbReference type="Rhea" id="RHEA-COMP:10350"/>
        <dbReference type="Rhea" id="RHEA-COMP:14399"/>
        <dbReference type="ChEBI" id="CHEBI:15377"/>
        <dbReference type="ChEBI" id="CHEBI:15378"/>
        <dbReference type="ChEBI" id="CHEBI:15379"/>
        <dbReference type="ChEBI" id="CHEBI:29033"/>
        <dbReference type="ChEBI" id="CHEBI:29034"/>
        <dbReference type="EC" id="7.1.1.9"/>
    </reaction>
    <physiologicalReaction direction="left-to-right" evidence="15">
        <dbReference type="Rhea" id="RHEA:11437"/>
    </physiologicalReaction>
</comment>
<geneLocation type="mitochondrion" evidence="18"/>
<evidence type="ECO:0000256" key="7">
    <source>
        <dbReference type="ARBA" id="ARBA00022723"/>
    </source>
</evidence>
<dbReference type="InterPro" id="IPR036257">
    <property type="entry name" value="Cyt_c_oxidase_su2_TM_sf"/>
</dbReference>
<dbReference type="InterPro" id="IPR002429">
    <property type="entry name" value="CcO_II-like_C"/>
</dbReference>
<gene>
    <name evidence="18" type="primary">COX2</name>
</gene>
<dbReference type="Pfam" id="PF00116">
    <property type="entry name" value="COX2"/>
    <property type="match status" value="1"/>
</dbReference>
<dbReference type="SUPFAM" id="SSF81464">
    <property type="entry name" value="Cytochrome c oxidase subunit II-like, transmembrane region"/>
    <property type="match status" value="1"/>
</dbReference>
<organism evidence="18">
    <name type="scientific">Paragonimus kellicotti</name>
    <dbReference type="NCBI Taxonomy" id="100269"/>
    <lineage>
        <taxon>Eukaryota</taxon>
        <taxon>Metazoa</taxon>
        <taxon>Spiralia</taxon>
        <taxon>Lophotrochozoa</taxon>
        <taxon>Platyhelminthes</taxon>
        <taxon>Trematoda</taxon>
        <taxon>Digenea</taxon>
        <taxon>Plagiorchiida</taxon>
        <taxon>Troglotremata</taxon>
        <taxon>Troglotrematidae</taxon>
        <taxon>Paragonimus</taxon>
    </lineage>
</organism>
<keyword evidence="7" id="KW-0479">Metal-binding</keyword>
<dbReference type="PRINTS" id="PR01166">
    <property type="entry name" value="CYCOXIDASEII"/>
</dbReference>
<comment type="similarity">
    <text evidence="3">Belongs to the cytochrome c oxidase subunit 2 family.</text>
</comment>
<dbReference type="GO" id="GO:0005507">
    <property type="term" value="F:copper ion binding"/>
    <property type="evidence" value="ECO:0007669"/>
    <property type="project" value="InterPro"/>
</dbReference>
<reference evidence="18" key="1">
    <citation type="journal article" date="2018" name="Mitochondrial DNA Part B Resour">
        <title>Characterization of the complete mitochondrial genome of the lung fluke, Paragonimus kellicotti.</title>
        <authorList>
            <person name="Wang T."/>
            <person name="Wang Y."/>
            <person name="Xu F."/>
            <person name="Li X."/>
            <person name="Qu R."/>
            <person name="Song L."/>
            <person name="Tang Y."/>
            <person name="Lin P."/>
        </authorList>
    </citation>
    <scope>NUCLEOTIDE SEQUENCE</scope>
</reference>
<dbReference type="GO" id="GO:0004129">
    <property type="term" value="F:cytochrome-c oxidase activity"/>
    <property type="evidence" value="ECO:0007669"/>
    <property type="project" value="UniProtKB-EC"/>
</dbReference>
<accession>A0A411D850</accession>
<proteinExistence type="inferred from homology"/>
<evidence type="ECO:0000313" key="18">
    <source>
        <dbReference type="EMBL" id="QAY80538.1"/>
    </source>
</evidence>
<dbReference type="PROSITE" id="PS50857">
    <property type="entry name" value="COX2_CUA"/>
    <property type="match status" value="1"/>
</dbReference>
<feature type="domain" description="Cytochrome oxidase subunit II copper A binding" evidence="17">
    <location>
        <begin position="82"/>
        <end position="201"/>
    </location>
</feature>
<dbReference type="PANTHER" id="PTHR22888">
    <property type="entry name" value="CYTOCHROME C OXIDASE, SUBUNIT II"/>
    <property type="match status" value="1"/>
</dbReference>
<evidence type="ECO:0000256" key="9">
    <source>
        <dbReference type="ARBA" id="ARBA00022967"/>
    </source>
</evidence>
<feature type="transmembrane region" description="Helical" evidence="16">
    <location>
        <begin position="54"/>
        <end position="75"/>
    </location>
</feature>
<feature type="transmembrane region" description="Helical" evidence="16">
    <location>
        <begin position="13"/>
        <end position="34"/>
    </location>
</feature>
<evidence type="ECO:0000256" key="12">
    <source>
        <dbReference type="ARBA" id="ARBA00023008"/>
    </source>
</evidence>
<keyword evidence="11 16" id="KW-1133">Transmembrane helix</keyword>
<keyword evidence="12" id="KW-0186">Copper</keyword>
<dbReference type="InterPro" id="IPR045187">
    <property type="entry name" value="CcO_II"/>
</dbReference>
<evidence type="ECO:0000256" key="4">
    <source>
        <dbReference type="ARBA" id="ARBA00012949"/>
    </source>
</evidence>
<evidence type="ECO:0000256" key="3">
    <source>
        <dbReference type="ARBA" id="ARBA00007866"/>
    </source>
</evidence>
<dbReference type="AlphaFoldDB" id="A0A411D850"/>
<keyword evidence="6 16" id="KW-0812">Transmembrane</keyword>
<dbReference type="PANTHER" id="PTHR22888:SF9">
    <property type="entry name" value="CYTOCHROME C OXIDASE SUBUNIT 2"/>
    <property type="match status" value="1"/>
</dbReference>
<evidence type="ECO:0000256" key="2">
    <source>
        <dbReference type="ARBA" id="ARBA00004141"/>
    </source>
</evidence>
<dbReference type="GO" id="GO:0016020">
    <property type="term" value="C:membrane"/>
    <property type="evidence" value="ECO:0007669"/>
    <property type="project" value="UniProtKB-SubCell"/>
</dbReference>
<dbReference type="EC" id="7.1.1.9" evidence="4"/>
<name>A0A411D850_9TREM</name>
<evidence type="ECO:0000256" key="8">
    <source>
        <dbReference type="ARBA" id="ARBA00022842"/>
    </source>
</evidence>
<evidence type="ECO:0000256" key="11">
    <source>
        <dbReference type="ARBA" id="ARBA00022989"/>
    </source>
</evidence>
<evidence type="ECO:0000259" key="17">
    <source>
        <dbReference type="PROSITE" id="PS50857"/>
    </source>
</evidence>
<dbReference type="SUPFAM" id="SSF49503">
    <property type="entry name" value="Cupredoxins"/>
    <property type="match status" value="1"/>
</dbReference>
<evidence type="ECO:0000256" key="15">
    <source>
        <dbReference type="ARBA" id="ARBA00049512"/>
    </source>
</evidence>
<evidence type="ECO:0000256" key="10">
    <source>
        <dbReference type="ARBA" id="ARBA00022982"/>
    </source>
</evidence>
<dbReference type="PROSITE" id="PS00078">
    <property type="entry name" value="COX2"/>
    <property type="match status" value="1"/>
</dbReference>
<evidence type="ECO:0000256" key="13">
    <source>
        <dbReference type="ARBA" id="ARBA00023136"/>
    </source>
</evidence>
<evidence type="ECO:0000256" key="5">
    <source>
        <dbReference type="ARBA" id="ARBA00022448"/>
    </source>
</evidence>
<evidence type="ECO:0000256" key="1">
    <source>
        <dbReference type="ARBA" id="ARBA00001935"/>
    </source>
</evidence>
<comment type="subcellular location">
    <subcellularLocation>
        <location evidence="2">Membrane</location>
        <topology evidence="2">Multi-pass membrane protein</topology>
    </subcellularLocation>
</comment>
<evidence type="ECO:0000256" key="14">
    <source>
        <dbReference type="ARBA" id="ARBA00031389"/>
    </source>
</evidence>
<keyword evidence="5" id="KW-0813">Transport</keyword>
<dbReference type="Gene3D" id="1.10.287.90">
    <property type="match status" value="1"/>
</dbReference>
<keyword evidence="18" id="KW-0496">Mitochondrion</keyword>
<dbReference type="InterPro" id="IPR001505">
    <property type="entry name" value="Copper_CuA"/>
</dbReference>
<dbReference type="InterPro" id="IPR008972">
    <property type="entry name" value="Cupredoxin"/>
</dbReference>
<keyword evidence="9" id="KW-1278">Translocase</keyword>
<keyword evidence="10" id="KW-0249">Electron transport</keyword>
<keyword evidence="8" id="KW-0460">Magnesium</keyword>
<protein>
    <recommendedName>
        <fullName evidence="4">cytochrome-c oxidase</fullName>
        <ecNumber evidence="4">7.1.1.9</ecNumber>
    </recommendedName>
    <alternativeName>
        <fullName evidence="14">Cytochrome c oxidase polypeptide II</fullName>
    </alternativeName>
</protein>
<dbReference type="GO" id="GO:0042773">
    <property type="term" value="P:ATP synthesis coupled electron transport"/>
    <property type="evidence" value="ECO:0007669"/>
    <property type="project" value="TreeGrafter"/>
</dbReference>
<evidence type="ECO:0000256" key="6">
    <source>
        <dbReference type="ARBA" id="ARBA00022692"/>
    </source>
</evidence>
<dbReference type="EMBL" id="MH322000">
    <property type="protein sequence ID" value="QAY80538.1"/>
    <property type="molecule type" value="Genomic_DNA"/>
</dbReference>
<keyword evidence="13 16" id="KW-0472">Membrane</keyword>
<sequence length="201" mass="22457">MPMYVYTPLYSEMVGYISFLSAFIPVWVFLVLGWQLCSEYGAASLRNESDLLEFFWTVVPSTCVGFLCFLNLGCLGNDLVLKTRGLIKVIGRQWYWSYDLNDGQGLYDSVMSDFIDGVDKPLRIYADTPYNLSITSSDVIHSFALPVVNLKVDAIPGRLNNTFFCMNHVGVFVGYCSELCGAGHAYMPIVVESVEKAFVNG</sequence>